<reference evidence="1 2" key="1">
    <citation type="journal article" date="2024" name="Plant J.">
        <title>Genome sequences and population genomics reveal climatic adaptation and genomic divergence between two closely related sweetgum species.</title>
        <authorList>
            <person name="Xu W.Q."/>
            <person name="Ren C.Q."/>
            <person name="Zhang X.Y."/>
            <person name="Comes H.P."/>
            <person name="Liu X.H."/>
            <person name="Li Y.G."/>
            <person name="Kettle C.J."/>
            <person name="Jalonen R."/>
            <person name="Gaisberger H."/>
            <person name="Ma Y.Z."/>
            <person name="Qiu Y.X."/>
        </authorList>
    </citation>
    <scope>NUCLEOTIDE SEQUENCE [LARGE SCALE GENOMIC DNA]</scope>
    <source>
        <strain evidence="1">Hangzhou</strain>
    </source>
</reference>
<organism evidence="1 2">
    <name type="scientific">Liquidambar formosana</name>
    <name type="common">Formosan gum</name>
    <dbReference type="NCBI Taxonomy" id="63359"/>
    <lineage>
        <taxon>Eukaryota</taxon>
        <taxon>Viridiplantae</taxon>
        <taxon>Streptophyta</taxon>
        <taxon>Embryophyta</taxon>
        <taxon>Tracheophyta</taxon>
        <taxon>Spermatophyta</taxon>
        <taxon>Magnoliopsida</taxon>
        <taxon>eudicotyledons</taxon>
        <taxon>Gunneridae</taxon>
        <taxon>Pentapetalae</taxon>
        <taxon>Saxifragales</taxon>
        <taxon>Altingiaceae</taxon>
        <taxon>Liquidambar</taxon>
    </lineage>
</organism>
<proteinExistence type="predicted"/>
<gene>
    <name evidence="1" type="ORF">L1049_004312</name>
</gene>
<keyword evidence="2" id="KW-1185">Reference proteome</keyword>
<protein>
    <submittedName>
        <fullName evidence="1">Uncharacterized protein</fullName>
    </submittedName>
</protein>
<name>A0AAP0WY77_LIQFO</name>
<sequence>MAWNTSLIPNLVVLCLHKRSNFTSVIAIFPETNSSKNQSLRVMTEVSFT</sequence>
<evidence type="ECO:0000313" key="2">
    <source>
        <dbReference type="Proteomes" id="UP001415857"/>
    </source>
</evidence>
<dbReference type="EMBL" id="JBBPBK010000007">
    <property type="protein sequence ID" value="KAK9281411.1"/>
    <property type="molecule type" value="Genomic_DNA"/>
</dbReference>
<accession>A0AAP0WY77</accession>
<comment type="caution">
    <text evidence="1">The sequence shown here is derived from an EMBL/GenBank/DDBJ whole genome shotgun (WGS) entry which is preliminary data.</text>
</comment>
<dbReference type="AlphaFoldDB" id="A0AAP0WY77"/>
<dbReference type="Proteomes" id="UP001415857">
    <property type="component" value="Unassembled WGS sequence"/>
</dbReference>
<evidence type="ECO:0000313" key="1">
    <source>
        <dbReference type="EMBL" id="KAK9281411.1"/>
    </source>
</evidence>